<dbReference type="Proteomes" id="UP000239181">
    <property type="component" value="Unassembled WGS sequence"/>
</dbReference>
<dbReference type="Pfam" id="PF10798">
    <property type="entry name" value="YmgB"/>
    <property type="match status" value="1"/>
</dbReference>
<organism evidence="1 2">
    <name type="scientific">Pantoea coffeiphila</name>
    <dbReference type="NCBI Taxonomy" id="1465635"/>
    <lineage>
        <taxon>Bacteria</taxon>
        <taxon>Pseudomonadati</taxon>
        <taxon>Pseudomonadota</taxon>
        <taxon>Gammaproteobacteria</taxon>
        <taxon>Enterobacterales</taxon>
        <taxon>Erwiniaceae</taxon>
        <taxon>Pantoea</taxon>
    </lineage>
</organism>
<dbReference type="GO" id="GO:0071468">
    <property type="term" value="P:cellular response to acidic pH"/>
    <property type="evidence" value="ECO:0007669"/>
    <property type="project" value="InterPro"/>
</dbReference>
<evidence type="ECO:0000313" key="2">
    <source>
        <dbReference type="Proteomes" id="UP000239181"/>
    </source>
</evidence>
<dbReference type="EMBL" id="PDET01000011">
    <property type="protein sequence ID" value="PRD14387.1"/>
    <property type="molecule type" value="Genomic_DNA"/>
</dbReference>
<dbReference type="AlphaFoldDB" id="A0A2S9I9D2"/>
<dbReference type="OrthoDB" id="6505211at2"/>
<gene>
    <name evidence="1" type="ORF">CQW29_16105</name>
</gene>
<proteinExistence type="predicted"/>
<dbReference type="Gene3D" id="1.20.5.5260">
    <property type="match status" value="1"/>
</dbReference>
<evidence type="ECO:0008006" key="3">
    <source>
        <dbReference type="Google" id="ProtNLM"/>
    </source>
</evidence>
<dbReference type="InterPro" id="IPR024753">
    <property type="entry name" value="AriR"/>
</dbReference>
<comment type="caution">
    <text evidence="1">The sequence shown here is derived from an EMBL/GenBank/DDBJ whole genome shotgun (WGS) entry which is preliminary data.</text>
</comment>
<evidence type="ECO:0000313" key="1">
    <source>
        <dbReference type="EMBL" id="PRD14387.1"/>
    </source>
</evidence>
<reference evidence="1 2" key="1">
    <citation type="submission" date="2017-10" db="EMBL/GenBank/DDBJ databases">
        <title>Draft genome of two endophytic bacteria isolated from 'guarana' Paullinia cupana (Mart.) Ducke.</title>
        <authorList>
            <person name="Siqueira K.A."/>
            <person name="Liotti R.G."/>
            <person name="Mendes T.A."/>
            <person name="Soares M.A."/>
        </authorList>
    </citation>
    <scope>NUCLEOTIDE SEQUENCE [LARGE SCALE GENOMIC DNA]</scope>
    <source>
        <strain evidence="1 2">342</strain>
    </source>
</reference>
<dbReference type="RefSeq" id="WP_105593752.1">
    <property type="nucleotide sequence ID" value="NZ_PDET01000011.1"/>
</dbReference>
<protein>
    <recommendedName>
        <fullName evidence="3">Two-component-system connector protein AriR</fullName>
    </recommendedName>
</protein>
<name>A0A2S9I9D2_9GAMM</name>
<keyword evidence="2" id="KW-1185">Reference proteome</keyword>
<sequence>MQHTAESAILDYFGSSTVKNEDERKIIGAIIHEQITLHGFVTNKAVILRLINMLDSSHDVLEQDVLRNALEMVLCRTEDDTGF</sequence>
<accession>A0A2S9I9D2</accession>